<dbReference type="EMBL" id="JBHUJD010000001">
    <property type="protein sequence ID" value="MFD2309010.1"/>
    <property type="molecule type" value="Genomic_DNA"/>
</dbReference>
<evidence type="ECO:0000313" key="2">
    <source>
        <dbReference type="EMBL" id="MFD2309010.1"/>
    </source>
</evidence>
<proteinExistence type="predicted"/>
<protein>
    <recommendedName>
        <fullName evidence="4">MotA/TolQ/ExbB proton channel domain-containing protein</fullName>
    </recommendedName>
</protein>
<comment type="caution">
    <text evidence="2">The sequence shown here is derived from an EMBL/GenBank/DDBJ whole genome shotgun (WGS) entry which is preliminary data.</text>
</comment>
<keyword evidence="1" id="KW-1133">Transmembrane helix</keyword>
<sequence length="77" mass="8545">MNKKELICEIFIFGILIMGLLGGGVASLIIHLFHIGFDVESFSASSLLSVMKYVAPLLALWGIASGLENYFRKKRKK</sequence>
<dbReference type="Proteomes" id="UP001597425">
    <property type="component" value="Unassembled WGS sequence"/>
</dbReference>
<organism evidence="2 3">
    <name type="scientific">Microbulbifer halophilus</name>
    <dbReference type="NCBI Taxonomy" id="453963"/>
    <lineage>
        <taxon>Bacteria</taxon>
        <taxon>Pseudomonadati</taxon>
        <taxon>Pseudomonadota</taxon>
        <taxon>Gammaproteobacteria</taxon>
        <taxon>Cellvibrionales</taxon>
        <taxon>Microbulbiferaceae</taxon>
        <taxon>Microbulbifer</taxon>
    </lineage>
</organism>
<evidence type="ECO:0000256" key="1">
    <source>
        <dbReference type="SAM" id="Phobius"/>
    </source>
</evidence>
<feature type="transmembrane region" description="Helical" evidence="1">
    <location>
        <begin position="53"/>
        <end position="71"/>
    </location>
</feature>
<evidence type="ECO:0008006" key="4">
    <source>
        <dbReference type="Google" id="ProtNLM"/>
    </source>
</evidence>
<gene>
    <name evidence="2" type="ORF">ACFSKX_01155</name>
</gene>
<accession>A0ABW5EAR3</accession>
<dbReference type="RefSeq" id="WP_265721799.1">
    <property type="nucleotide sequence ID" value="NZ_JAPIVK010000015.1"/>
</dbReference>
<evidence type="ECO:0000313" key="3">
    <source>
        <dbReference type="Proteomes" id="UP001597425"/>
    </source>
</evidence>
<feature type="transmembrane region" description="Helical" evidence="1">
    <location>
        <begin position="12"/>
        <end position="33"/>
    </location>
</feature>
<keyword evidence="1" id="KW-0472">Membrane</keyword>
<keyword evidence="1" id="KW-0812">Transmembrane</keyword>
<reference evidence="3" key="1">
    <citation type="journal article" date="2019" name="Int. J. Syst. Evol. Microbiol.">
        <title>The Global Catalogue of Microorganisms (GCM) 10K type strain sequencing project: providing services to taxonomists for standard genome sequencing and annotation.</title>
        <authorList>
            <consortium name="The Broad Institute Genomics Platform"/>
            <consortium name="The Broad Institute Genome Sequencing Center for Infectious Disease"/>
            <person name="Wu L."/>
            <person name="Ma J."/>
        </authorList>
    </citation>
    <scope>NUCLEOTIDE SEQUENCE [LARGE SCALE GENOMIC DNA]</scope>
    <source>
        <strain evidence="3">KCTC 12848</strain>
    </source>
</reference>
<name>A0ABW5EAR3_9GAMM</name>
<keyword evidence="3" id="KW-1185">Reference proteome</keyword>